<protein>
    <submittedName>
        <fullName evidence="1">Uncharacterized protein</fullName>
    </submittedName>
</protein>
<dbReference type="Proteomes" id="UP001234581">
    <property type="component" value="Unassembled WGS sequence"/>
</dbReference>
<proteinExistence type="predicted"/>
<name>A0AAD7UTX5_9FUNG</name>
<comment type="caution">
    <text evidence="1">The sequence shown here is derived from an EMBL/GenBank/DDBJ whole genome shotgun (WGS) entry which is preliminary data.</text>
</comment>
<dbReference type="AlphaFoldDB" id="A0AAD7UTX5"/>
<dbReference type="RefSeq" id="XP_058338311.1">
    <property type="nucleotide sequence ID" value="XM_058490916.1"/>
</dbReference>
<evidence type="ECO:0000313" key="2">
    <source>
        <dbReference type="Proteomes" id="UP001234581"/>
    </source>
</evidence>
<reference evidence="1 2" key="1">
    <citation type="submission" date="2023-03" db="EMBL/GenBank/DDBJ databases">
        <title>Genome sequence of Lichtheimia ornata CBS 291.66.</title>
        <authorList>
            <person name="Mohabir J.T."/>
            <person name="Shea T.P."/>
            <person name="Kurbessoian T."/>
            <person name="Berby B."/>
            <person name="Fontaine J."/>
            <person name="Livny J."/>
            <person name="Gnirke A."/>
            <person name="Stajich J.E."/>
            <person name="Cuomo C.A."/>
        </authorList>
    </citation>
    <scope>NUCLEOTIDE SEQUENCE [LARGE SCALE GENOMIC DNA]</scope>
    <source>
        <strain evidence="1">CBS 291.66</strain>
    </source>
</reference>
<sequence length="247" mass="27848">MQLSDRYQDALCNPGVEDLFGGQRRLIRLIQEKATGVEITVEFPRIVLKGFVLLILKKQGSIDLLCTGPPLANKVAKWKGHVGDDIEVLVKENMVRIPIASVEDNKNAKGTLDQVRDALLHLLGPLTREHQPESFICNEYQLLNGLERKTTMIVSPDQKFDLGEYIDFVAGYFERCPSMHTPQRPTITVFKSKTTIHPPNKDMIPQELLSDFFGHLDVVGVDLTYVFCPKGIAPVEIPVTYQGFRIF</sequence>
<dbReference type="GeneID" id="83218345"/>
<dbReference type="EMBL" id="JARTCD010000079">
    <property type="protein sequence ID" value="KAJ8653397.1"/>
    <property type="molecule type" value="Genomic_DNA"/>
</dbReference>
<gene>
    <name evidence="1" type="ORF">O0I10_010943</name>
</gene>
<accession>A0AAD7UTX5</accession>
<organism evidence="1 2">
    <name type="scientific">Lichtheimia ornata</name>
    <dbReference type="NCBI Taxonomy" id="688661"/>
    <lineage>
        <taxon>Eukaryota</taxon>
        <taxon>Fungi</taxon>
        <taxon>Fungi incertae sedis</taxon>
        <taxon>Mucoromycota</taxon>
        <taxon>Mucoromycotina</taxon>
        <taxon>Mucoromycetes</taxon>
        <taxon>Mucorales</taxon>
        <taxon>Lichtheimiaceae</taxon>
        <taxon>Lichtheimia</taxon>
    </lineage>
</organism>
<evidence type="ECO:0000313" key="1">
    <source>
        <dbReference type="EMBL" id="KAJ8653397.1"/>
    </source>
</evidence>
<keyword evidence="2" id="KW-1185">Reference proteome</keyword>